<feature type="transmembrane region" description="Helical" evidence="9">
    <location>
        <begin position="20"/>
        <end position="39"/>
    </location>
</feature>
<evidence type="ECO:0000256" key="5">
    <source>
        <dbReference type="ARBA" id="ARBA00022692"/>
    </source>
</evidence>
<protein>
    <submittedName>
        <fullName evidence="10">Uncharacterized protein</fullName>
    </submittedName>
</protein>
<keyword evidence="7 9" id="KW-1133">Transmembrane helix</keyword>
<evidence type="ECO:0000256" key="9">
    <source>
        <dbReference type="SAM" id="Phobius"/>
    </source>
</evidence>
<dbReference type="Pfam" id="PF03116">
    <property type="entry name" value="NQR2_RnfD_RnfE"/>
    <property type="match status" value="1"/>
</dbReference>
<feature type="transmembrane region" description="Helical" evidence="9">
    <location>
        <begin position="127"/>
        <end position="148"/>
    </location>
</feature>
<dbReference type="EMBL" id="JRUQ01000014">
    <property type="protein sequence ID" value="KGT95516.1"/>
    <property type="molecule type" value="Genomic_DNA"/>
</dbReference>
<name>A0A0A3ZD27_9GAMM</name>
<proteinExistence type="predicted"/>
<feature type="transmembrane region" description="Helical" evidence="9">
    <location>
        <begin position="45"/>
        <end position="64"/>
    </location>
</feature>
<feature type="transmembrane region" description="Helical" evidence="9">
    <location>
        <begin position="99"/>
        <end position="120"/>
    </location>
</feature>
<evidence type="ECO:0000256" key="6">
    <source>
        <dbReference type="ARBA" id="ARBA00022967"/>
    </source>
</evidence>
<keyword evidence="11" id="KW-1185">Reference proteome</keyword>
<dbReference type="AlphaFoldDB" id="A0A0A3ZD27"/>
<gene>
    <name evidence="10" type="ORF">NG99_03135</name>
</gene>
<evidence type="ECO:0000256" key="3">
    <source>
        <dbReference type="ARBA" id="ARBA00022630"/>
    </source>
</evidence>
<keyword evidence="5 9" id="KW-0812">Transmembrane</keyword>
<dbReference type="GO" id="GO:0055085">
    <property type="term" value="P:transmembrane transport"/>
    <property type="evidence" value="ECO:0007669"/>
    <property type="project" value="InterPro"/>
</dbReference>
<sequence length="153" mass="16796">MVLQQHCSDYSLNELFSGRWSGAPGEVPMAAIFVAAVVLRVSGLIRLSPMLWGLLGFCLAWCVSQGGGTDALLQHALMKSFLFALVFMLRNHFTGQLPAGYQCTHAFIYGGLCVLFRCYGPFAEGTLLSLIFAQLITGMIIIFHRHMIPVVDP</sequence>
<comment type="caution">
    <text evidence="10">The sequence shown here is derived from an EMBL/GenBank/DDBJ whole genome shotgun (WGS) entry which is preliminary data.</text>
</comment>
<dbReference type="Proteomes" id="UP000030351">
    <property type="component" value="Unassembled WGS sequence"/>
</dbReference>
<evidence type="ECO:0000256" key="1">
    <source>
        <dbReference type="ARBA" id="ARBA00022448"/>
    </source>
</evidence>
<keyword evidence="8 9" id="KW-0472">Membrane</keyword>
<keyword evidence="2" id="KW-0597">Phosphoprotein</keyword>
<dbReference type="STRING" id="371042.NG99_03135"/>
<evidence type="ECO:0000256" key="4">
    <source>
        <dbReference type="ARBA" id="ARBA00022643"/>
    </source>
</evidence>
<evidence type="ECO:0000256" key="8">
    <source>
        <dbReference type="ARBA" id="ARBA00023136"/>
    </source>
</evidence>
<keyword evidence="1" id="KW-0813">Transport</keyword>
<evidence type="ECO:0000256" key="7">
    <source>
        <dbReference type="ARBA" id="ARBA00022989"/>
    </source>
</evidence>
<keyword evidence="6" id="KW-1278">Translocase</keyword>
<keyword evidence="4" id="KW-0288">FMN</keyword>
<keyword evidence="3" id="KW-0285">Flavoprotein</keyword>
<dbReference type="GO" id="GO:0016020">
    <property type="term" value="C:membrane"/>
    <property type="evidence" value="ECO:0007669"/>
    <property type="project" value="InterPro"/>
</dbReference>
<evidence type="ECO:0000256" key="2">
    <source>
        <dbReference type="ARBA" id="ARBA00022553"/>
    </source>
</evidence>
<dbReference type="InterPro" id="IPR004338">
    <property type="entry name" value="NqrB/RnfD"/>
</dbReference>
<organism evidence="10 11">
    <name type="scientific">Erwinia typographi</name>
    <dbReference type="NCBI Taxonomy" id="371042"/>
    <lineage>
        <taxon>Bacteria</taxon>
        <taxon>Pseudomonadati</taxon>
        <taxon>Pseudomonadota</taxon>
        <taxon>Gammaproteobacteria</taxon>
        <taxon>Enterobacterales</taxon>
        <taxon>Erwiniaceae</taxon>
        <taxon>Erwinia</taxon>
    </lineage>
</organism>
<evidence type="ECO:0000313" key="10">
    <source>
        <dbReference type="EMBL" id="KGT95516.1"/>
    </source>
</evidence>
<evidence type="ECO:0000313" key="11">
    <source>
        <dbReference type="Proteomes" id="UP000030351"/>
    </source>
</evidence>
<reference evidence="10 11" key="1">
    <citation type="submission" date="2014-10" db="EMBL/GenBank/DDBJ databases">
        <title>Genome sequence of Erwinia typographi M043b.</title>
        <authorList>
            <person name="Chan K.-G."/>
            <person name="Tan W.-S."/>
        </authorList>
    </citation>
    <scope>NUCLEOTIDE SEQUENCE [LARGE SCALE GENOMIC DNA]</scope>
    <source>
        <strain evidence="10 11">M043b</strain>
    </source>
</reference>
<accession>A0A0A3ZD27</accession>